<name>A0A9D3UFQ4_9ROSI</name>
<dbReference type="EMBL" id="JAIQCV010000012">
    <property type="protein sequence ID" value="KAH1039676.1"/>
    <property type="molecule type" value="Genomic_DNA"/>
</dbReference>
<dbReference type="OrthoDB" id="1010903at2759"/>
<dbReference type="Proteomes" id="UP000828251">
    <property type="component" value="Unassembled WGS sequence"/>
</dbReference>
<sequence length="73" mass="8191">IEKGNTSGKEMVNVTIGFEHVTIIPKFKQHKVLAVRDFPPGCGRGTTSDFGLHRQIVVDQGSRKYDYLVLYVV</sequence>
<evidence type="ECO:0000313" key="2">
    <source>
        <dbReference type="Proteomes" id="UP000828251"/>
    </source>
</evidence>
<proteinExistence type="predicted"/>
<accession>A0A9D3UFQ4</accession>
<gene>
    <name evidence="1" type="ORF">J1N35_041419</name>
</gene>
<dbReference type="AlphaFoldDB" id="A0A9D3UFQ4"/>
<comment type="caution">
    <text evidence="1">The sequence shown here is derived from an EMBL/GenBank/DDBJ whole genome shotgun (WGS) entry which is preliminary data.</text>
</comment>
<organism evidence="1 2">
    <name type="scientific">Gossypium stocksii</name>
    <dbReference type="NCBI Taxonomy" id="47602"/>
    <lineage>
        <taxon>Eukaryota</taxon>
        <taxon>Viridiplantae</taxon>
        <taxon>Streptophyta</taxon>
        <taxon>Embryophyta</taxon>
        <taxon>Tracheophyta</taxon>
        <taxon>Spermatophyta</taxon>
        <taxon>Magnoliopsida</taxon>
        <taxon>eudicotyledons</taxon>
        <taxon>Gunneridae</taxon>
        <taxon>Pentapetalae</taxon>
        <taxon>rosids</taxon>
        <taxon>malvids</taxon>
        <taxon>Malvales</taxon>
        <taxon>Malvaceae</taxon>
        <taxon>Malvoideae</taxon>
        <taxon>Gossypium</taxon>
    </lineage>
</organism>
<protein>
    <submittedName>
        <fullName evidence="1">Uncharacterized protein</fullName>
    </submittedName>
</protein>
<feature type="non-terminal residue" evidence="1">
    <location>
        <position position="73"/>
    </location>
</feature>
<keyword evidence="2" id="KW-1185">Reference proteome</keyword>
<evidence type="ECO:0000313" key="1">
    <source>
        <dbReference type="EMBL" id="KAH1039676.1"/>
    </source>
</evidence>
<reference evidence="1 2" key="1">
    <citation type="journal article" date="2021" name="Plant Biotechnol. J.">
        <title>Multi-omics assisted identification of the key and species-specific regulatory components of drought-tolerant mechanisms in Gossypium stocksii.</title>
        <authorList>
            <person name="Yu D."/>
            <person name="Ke L."/>
            <person name="Zhang D."/>
            <person name="Wu Y."/>
            <person name="Sun Y."/>
            <person name="Mei J."/>
            <person name="Sun J."/>
            <person name="Sun Y."/>
        </authorList>
    </citation>
    <scope>NUCLEOTIDE SEQUENCE [LARGE SCALE GENOMIC DNA]</scope>
    <source>
        <strain evidence="2">cv. E1</strain>
        <tissue evidence="1">Leaf</tissue>
    </source>
</reference>
<feature type="non-terminal residue" evidence="1">
    <location>
        <position position="1"/>
    </location>
</feature>